<dbReference type="STRING" id="263852.SAMN02745116_01787"/>
<sequence length="683" mass="73054">MASTSGSINIANSYFVFQIDWSISSTSGTTQTVSATLKAKTNGGYTSASASNYYITANVGGTDCSYSAGGSVGTGWTNLKTVTRSMGSGAGLTISMSASPTAGGSAGSKSTSWTLPTLASKGVLSSVGNVTIGGTPTISATAGTNATRYATLNDNGSGAEQSWTYGVDSQKTIPAGWASSHRGVKSFTAFCKMEWKNGSTSLGYEQKNFTVNIQQTSPYSITSATTPTAEASNNPSKFSGWGIPTVTKITIPAISYGTSGEGTYWGLSEVQGTVKLNGVTKFSYGKGGTSFTPTESGTYTVELTVKDDRGYTVTASSKTFQIFPYTAPNATNVQVERVGKELKLTFTQTGTSSINGIENVITSRVVVNGKTATLATGTGTKTVQTTTLNLEETKTYAGVIEVVDEVGKKVSVNFKVKSPFVLFDLHKGKNGGGVGIGKYHEKGSLDINGDIYLGVNKLGEDRKITSDSELSIITGFDAYMYNQGSELIFEPYNGNTHLRAKNNDRNTGSIPYAELYLGNASDSVIEFANSRSIYNRTSSAAANVGITSGWTLFRSTSASKYKLSISEVQDRLDLGNRLLTVEPKKWFDKTETEDMAMSLTDGVERNQAYTPQLQQYYGLIAEDLNGAGLDMFLTKNKETGEIEGIEYAKLWTLLLPLIKEQREEIIELKRQVYKLEKAVENHE</sequence>
<keyword evidence="3" id="KW-1185">Reference proteome</keyword>
<dbReference type="PROSITE" id="PS51688">
    <property type="entry name" value="ICA"/>
    <property type="match status" value="1"/>
</dbReference>
<dbReference type="AlphaFoldDB" id="A0A1T4PEN1"/>
<dbReference type="EMBL" id="FUXI01000020">
    <property type="protein sequence ID" value="SJZ90025.1"/>
    <property type="molecule type" value="Genomic_DNA"/>
</dbReference>
<protein>
    <recommendedName>
        <fullName evidence="1">Peptidase S74 domain-containing protein</fullName>
    </recommendedName>
</protein>
<evidence type="ECO:0000313" key="2">
    <source>
        <dbReference type="EMBL" id="SJZ90025.1"/>
    </source>
</evidence>
<dbReference type="OrthoDB" id="4387735at2"/>
<dbReference type="InterPro" id="IPR030392">
    <property type="entry name" value="S74_ICA"/>
</dbReference>
<dbReference type="Proteomes" id="UP000190328">
    <property type="component" value="Unassembled WGS sequence"/>
</dbReference>
<reference evidence="2 3" key="1">
    <citation type="submission" date="2017-02" db="EMBL/GenBank/DDBJ databases">
        <authorList>
            <person name="Peterson S.W."/>
        </authorList>
    </citation>
    <scope>NUCLEOTIDE SEQUENCE [LARGE SCALE GENOMIC DNA]</scope>
    <source>
        <strain evidence="2 3">ATCC BAA-1030</strain>
    </source>
</reference>
<accession>A0A1T4PEN1</accession>
<evidence type="ECO:0000259" key="1">
    <source>
        <dbReference type="PROSITE" id="PS51688"/>
    </source>
</evidence>
<gene>
    <name evidence="2" type="ORF">SAMN02745116_01787</name>
</gene>
<evidence type="ECO:0000313" key="3">
    <source>
        <dbReference type="Proteomes" id="UP000190328"/>
    </source>
</evidence>
<name>A0A1T4PEN1_9ENTE</name>
<organism evidence="2 3">
    <name type="scientific">Pilibacter termitis</name>
    <dbReference type="NCBI Taxonomy" id="263852"/>
    <lineage>
        <taxon>Bacteria</taxon>
        <taxon>Bacillati</taxon>
        <taxon>Bacillota</taxon>
        <taxon>Bacilli</taxon>
        <taxon>Lactobacillales</taxon>
        <taxon>Enterococcaceae</taxon>
        <taxon>Pilibacter</taxon>
    </lineage>
</organism>
<proteinExistence type="predicted"/>
<dbReference type="RefSeq" id="WP_078807718.1">
    <property type="nucleotide sequence ID" value="NZ_FUXI01000020.1"/>
</dbReference>
<feature type="domain" description="Peptidase S74" evidence="1">
    <location>
        <begin position="557"/>
        <end position="672"/>
    </location>
</feature>